<evidence type="ECO:0000313" key="3">
    <source>
        <dbReference type="EMBL" id="KAJ7428109.1"/>
    </source>
</evidence>
<proteinExistence type="predicted"/>
<evidence type="ECO:0000313" key="4">
    <source>
        <dbReference type="Proteomes" id="UP001145742"/>
    </source>
</evidence>
<evidence type="ECO:0000313" key="2">
    <source>
        <dbReference type="EMBL" id="KAJ7420145.1"/>
    </source>
</evidence>
<keyword evidence="4" id="KW-1185">Reference proteome</keyword>
<comment type="caution">
    <text evidence="2">The sequence shown here is derived from an EMBL/GenBank/DDBJ whole genome shotgun (WGS) entry which is preliminary data.</text>
</comment>
<dbReference type="EMBL" id="WHWB01031320">
    <property type="protein sequence ID" value="KAJ7428109.1"/>
    <property type="molecule type" value="Genomic_DNA"/>
</dbReference>
<evidence type="ECO:0000256" key="1">
    <source>
        <dbReference type="SAM" id="MobiDB-lite"/>
    </source>
</evidence>
<gene>
    <name evidence="3" type="ORF">WISP_01887</name>
    <name evidence="2" type="ORF">WISP_49895</name>
</gene>
<sequence length="111" mass="12306">MTVNGRIFKKGKKEDPGNYKPVSLPSMTGKVMEKNVLAGIEKHLKHNAVIGHSQHGFMSSKSCLSNLIFFYDKVTHQDDEGNPVDIIFVDFGEAVILSLTGSYWTKSPAHN</sequence>
<name>A0ABQ9DDY6_9PASS</name>
<accession>A0ABQ9DDY6</accession>
<feature type="region of interest" description="Disordered" evidence="1">
    <location>
        <begin position="1"/>
        <end position="22"/>
    </location>
</feature>
<protein>
    <submittedName>
        <fullName evidence="2">Rna-directed dna polymerase from mobile element jockey-like</fullName>
    </submittedName>
</protein>
<dbReference type="PANTHER" id="PTHR33395">
    <property type="entry name" value="TRANSCRIPTASE, PUTATIVE-RELATED-RELATED"/>
    <property type="match status" value="1"/>
</dbReference>
<organism evidence="2 4">
    <name type="scientific">Willisornis vidua</name>
    <name type="common">Xingu scale-backed antbird</name>
    <dbReference type="NCBI Taxonomy" id="1566151"/>
    <lineage>
        <taxon>Eukaryota</taxon>
        <taxon>Metazoa</taxon>
        <taxon>Chordata</taxon>
        <taxon>Craniata</taxon>
        <taxon>Vertebrata</taxon>
        <taxon>Euteleostomi</taxon>
        <taxon>Archelosauria</taxon>
        <taxon>Archosauria</taxon>
        <taxon>Dinosauria</taxon>
        <taxon>Saurischia</taxon>
        <taxon>Theropoda</taxon>
        <taxon>Coelurosauria</taxon>
        <taxon>Aves</taxon>
        <taxon>Neognathae</taxon>
        <taxon>Neoaves</taxon>
        <taxon>Telluraves</taxon>
        <taxon>Australaves</taxon>
        <taxon>Passeriformes</taxon>
        <taxon>Thamnophilidae</taxon>
        <taxon>Willisornis</taxon>
    </lineage>
</organism>
<reference evidence="2" key="1">
    <citation type="submission" date="2019-10" db="EMBL/GenBank/DDBJ databases">
        <authorList>
            <person name="Soares A.E.R."/>
            <person name="Aleixo A."/>
            <person name="Schneider P."/>
            <person name="Miyaki C.Y."/>
            <person name="Schneider M.P."/>
            <person name="Mello C."/>
            <person name="Vasconcelos A.T.R."/>
        </authorList>
    </citation>
    <scope>NUCLEOTIDE SEQUENCE</scope>
    <source>
        <tissue evidence="2">Muscle</tissue>
    </source>
</reference>
<dbReference type="Proteomes" id="UP001145742">
    <property type="component" value="Unassembled WGS sequence"/>
</dbReference>
<dbReference type="EMBL" id="WHWB01033399">
    <property type="protein sequence ID" value="KAJ7420145.1"/>
    <property type="molecule type" value="Genomic_DNA"/>
</dbReference>
<dbReference type="PANTHER" id="PTHR33395:SF22">
    <property type="entry name" value="REVERSE TRANSCRIPTASE DOMAIN-CONTAINING PROTEIN"/>
    <property type="match status" value="1"/>
</dbReference>